<feature type="domain" description="TonB C-terminal" evidence="1">
    <location>
        <begin position="1"/>
        <end position="91"/>
    </location>
</feature>
<accession>A0A4R5FAF8</accession>
<evidence type="ECO:0000313" key="3">
    <source>
        <dbReference type="Proteomes" id="UP000294814"/>
    </source>
</evidence>
<sequence length="91" mass="10408">MEKFYKFVGKNFNIPEEVEKNKIKGKVYLTFIVEMDGTLSDIKIIKDMGYGTGDEAVRVLKLSPKWIPAKINNKPVRVEYSLPITIRSSKA</sequence>
<dbReference type="Proteomes" id="UP000294814">
    <property type="component" value="Unassembled WGS sequence"/>
</dbReference>
<dbReference type="EMBL" id="SMLG01000003">
    <property type="protein sequence ID" value="TDE45605.1"/>
    <property type="molecule type" value="Genomic_DNA"/>
</dbReference>
<dbReference type="Pfam" id="PF03544">
    <property type="entry name" value="TonB_C"/>
    <property type="match status" value="1"/>
</dbReference>
<comment type="caution">
    <text evidence="2">The sequence shown here is derived from an EMBL/GenBank/DDBJ whole genome shotgun (WGS) entry which is preliminary data.</text>
</comment>
<dbReference type="AlphaFoldDB" id="A0A4R5FAF8"/>
<dbReference type="GO" id="GO:0055085">
    <property type="term" value="P:transmembrane transport"/>
    <property type="evidence" value="ECO:0007669"/>
    <property type="project" value="InterPro"/>
</dbReference>
<dbReference type="InterPro" id="IPR037682">
    <property type="entry name" value="TonB_C"/>
</dbReference>
<keyword evidence="3" id="KW-1185">Reference proteome</keyword>
<organism evidence="2 3">
    <name type="scientific">Flavobacterium rhamnosiphilum</name>
    <dbReference type="NCBI Taxonomy" id="2541724"/>
    <lineage>
        <taxon>Bacteria</taxon>
        <taxon>Pseudomonadati</taxon>
        <taxon>Bacteroidota</taxon>
        <taxon>Flavobacteriia</taxon>
        <taxon>Flavobacteriales</taxon>
        <taxon>Flavobacteriaceae</taxon>
        <taxon>Flavobacterium</taxon>
    </lineage>
</organism>
<evidence type="ECO:0000259" key="1">
    <source>
        <dbReference type="PROSITE" id="PS52015"/>
    </source>
</evidence>
<dbReference type="PANTHER" id="PTHR33446:SF2">
    <property type="entry name" value="PROTEIN TONB"/>
    <property type="match status" value="1"/>
</dbReference>
<dbReference type="PROSITE" id="PS52015">
    <property type="entry name" value="TONB_CTD"/>
    <property type="match status" value="1"/>
</dbReference>
<evidence type="ECO:0000313" key="2">
    <source>
        <dbReference type="EMBL" id="TDE45605.1"/>
    </source>
</evidence>
<proteinExistence type="predicted"/>
<dbReference type="InterPro" id="IPR051045">
    <property type="entry name" value="TonB-dependent_transducer"/>
</dbReference>
<dbReference type="GO" id="GO:0098797">
    <property type="term" value="C:plasma membrane protein complex"/>
    <property type="evidence" value="ECO:0007669"/>
    <property type="project" value="TreeGrafter"/>
</dbReference>
<protein>
    <recommendedName>
        <fullName evidence="1">TonB C-terminal domain-containing protein</fullName>
    </recommendedName>
</protein>
<dbReference type="GO" id="GO:0031992">
    <property type="term" value="F:energy transducer activity"/>
    <property type="evidence" value="ECO:0007669"/>
    <property type="project" value="TreeGrafter"/>
</dbReference>
<reference evidence="2 3" key="1">
    <citation type="submission" date="2019-03" db="EMBL/GenBank/DDBJ databases">
        <title>Novel species of Flavobacterium.</title>
        <authorList>
            <person name="Liu Q."/>
            <person name="Xin Y.-H."/>
        </authorList>
    </citation>
    <scope>NUCLEOTIDE SEQUENCE [LARGE SCALE GENOMIC DNA]</scope>
    <source>
        <strain evidence="2 3">LB3P52</strain>
    </source>
</reference>
<gene>
    <name evidence="2" type="ORF">E0I26_05825</name>
</gene>
<dbReference type="PANTHER" id="PTHR33446">
    <property type="entry name" value="PROTEIN TONB-RELATED"/>
    <property type="match status" value="1"/>
</dbReference>
<dbReference type="Gene3D" id="3.30.1150.10">
    <property type="match status" value="1"/>
</dbReference>
<dbReference type="SUPFAM" id="SSF74653">
    <property type="entry name" value="TolA/TonB C-terminal domain"/>
    <property type="match status" value="1"/>
</dbReference>
<name>A0A4R5FAF8_9FLAO</name>
<dbReference type="OrthoDB" id="1095452at2"/>